<dbReference type="InterPro" id="IPR005488">
    <property type="entry name" value="Etherase_MurQ"/>
</dbReference>
<dbReference type="PANTHER" id="PTHR10088">
    <property type="entry name" value="GLUCOKINASE REGULATORY PROTEIN"/>
    <property type="match status" value="1"/>
</dbReference>
<evidence type="ECO:0000256" key="3">
    <source>
        <dbReference type="HAMAP-Rule" id="MF_00068"/>
    </source>
</evidence>
<reference evidence="6" key="1">
    <citation type="journal article" date="2019" name="Int. J. Syst. Evol. Microbiol.">
        <title>The Global Catalogue of Microorganisms (GCM) 10K type strain sequencing project: providing services to taxonomists for standard genome sequencing and annotation.</title>
        <authorList>
            <consortium name="The Broad Institute Genomics Platform"/>
            <consortium name="The Broad Institute Genome Sequencing Center for Infectious Disease"/>
            <person name="Wu L."/>
            <person name="Ma J."/>
        </authorList>
    </citation>
    <scope>NUCLEOTIDE SEQUENCE [LARGE SCALE GENOMIC DNA]</scope>
    <source>
        <strain evidence="6">JCM 9377</strain>
    </source>
</reference>
<accession>A0ABP6QJ59</accession>
<dbReference type="InterPro" id="IPR040190">
    <property type="entry name" value="MURQ/GCKR"/>
</dbReference>
<dbReference type="SUPFAM" id="SSF53697">
    <property type="entry name" value="SIS domain"/>
    <property type="match status" value="1"/>
</dbReference>
<keyword evidence="6" id="KW-1185">Reference proteome</keyword>
<dbReference type="Gene3D" id="3.40.50.10490">
    <property type="entry name" value="Glucose-6-phosphate isomerase like protein, domain 1"/>
    <property type="match status" value="1"/>
</dbReference>
<dbReference type="PROSITE" id="PS01272">
    <property type="entry name" value="GCKR"/>
    <property type="match status" value="1"/>
</dbReference>
<dbReference type="EC" id="4.2.1.126" evidence="3"/>
<dbReference type="PANTHER" id="PTHR10088:SF4">
    <property type="entry name" value="GLUCOKINASE REGULATORY PROTEIN"/>
    <property type="match status" value="1"/>
</dbReference>
<feature type="domain" description="SIS" evidence="4">
    <location>
        <begin position="57"/>
        <end position="218"/>
    </location>
</feature>
<evidence type="ECO:0000313" key="5">
    <source>
        <dbReference type="EMBL" id="GAA3232180.1"/>
    </source>
</evidence>
<keyword evidence="1 3" id="KW-0456">Lyase</keyword>
<dbReference type="CDD" id="cd05007">
    <property type="entry name" value="SIS_Etherase"/>
    <property type="match status" value="1"/>
</dbReference>
<keyword evidence="2 3" id="KW-0119">Carbohydrate metabolism</keyword>
<dbReference type="RefSeq" id="WP_344835689.1">
    <property type="nucleotide sequence ID" value="NZ_BAAAUV010000023.1"/>
</dbReference>
<comment type="pathway">
    <text evidence="3">Amino-sugar metabolism; N-acetylmuramate degradation.</text>
</comment>
<feature type="active site" description="Proton donor" evidence="3">
    <location>
        <position position="85"/>
    </location>
</feature>
<dbReference type="PROSITE" id="PS51464">
    <property type="entry name" value="SIS"/>
    <property type="match status" value="1"/>
</dbReference>
<evidence type="ECO:0000256" key="1">
    <source>
        <dbReference type="ARBA" id="ARBA00023239"/>
    </source>
</evidence>
<dbReference type="Proteomes" id="UP001501237">
    <property type="component" value="Unassembled WGS sequence"/>
</dbReference>
<evidence type="ECO:0000259" key="4">
    <source>
        <dbReference type="PROSITE" id="PS51464"/>
    </source>
</evidence>
<comment type="caution">
    <text evidence="5">The sequence shown here is derived from an EMBL/GenBank/DDBJ whole genome shotgun (WGS) entry which is preliminary data.</text>
</comment>
<comment type="catalytic activity">
    <reaction evidence="3">
        <text>N-acetyl-D-muramate 6-phosphate + H2O = N-acetyl-D-glucosamine 6-phosphate + (R)-lactate</text>
        <dbReference type="Rhea" id="RHEA:26410"/>
        <dbReference type="ChEBI" id="CHEBI:15377"/>
        <dbReference type="ChEBI" id="CHEBI:16004"/>
        <dbReference type="ChEBI" id="CHEBI:57513"/>
        <dbReference type="ChEBI" id="CHEBI:58722"/>
        <dbReference type="EC" id="4.2.1.126"/>
    </reaction>
</comment>
<organism evidence="5 6">
    <name type="scientific">Actinocorallia longicatena</name>
    <dbReference type="NCBI Taxonomy" id="111803"/>
    <lineage>
        <taxon>Bacteria</taxon>
        <taxon>Bacillati</taxon>
        <taxon>Actinomycetota</taxon>
        <taxon>Actinomycetes</taxon>
        <taxon>Streptosporangiales</taxon>
        <taxon>Thermomonosporaceae</taxon>
        <taxon>Actinocorallia</taxon>
    </lineage>
</organism>
<name>A0ABP6QJ59_9ACTN</name>
<evidence type="ECO:0000256" key="2">
    <source>
        <dbReference type="ARBA" id="ARBA00023277"/>
    </source>
</evidence>
<feature type="active site" evidence="3">
    <location>
        <position position="116"/>
    </location>
</feature>
<proteinExistence type="inferred from homology"/>
<dbReference type="Pfam" id="PF22645">
    <property type="entry name" value="GKRP_SIS_N"/>
    <property type="match status" value="1"/>
</dbReference>
<gene>
    <name evidence="3" type="primary">murQ</name>
    <name evidence="5" type="ORF">GCM10010468_63750</name>
</gene>
<dbReference type="Gene3D" id="1.10.8.1080">
    <property type="match status" value="1"/>
</dbReference>
<dbReference type="InterPro" id="IPR046348">
    <property type="entry name" value="SIS_dom_sf"/>
</dbReference>
<protein>
    <recommendedName>
        <fullName evidence="3">N-acetylmuramic acid 6-phosphate etherase</fullName>
        <shortName evidence="3">MurNAc-6-P etherase</shortName>
        <ecNumber evidence="3">4.2.1.126</ecNumber>
    </recommendedName>
    <alternativeName>
        <fullName evidence="3">N-acetylmuramic acid 6-phosphate hydrolase</fullName>
    </alternativeName>
    <alternativeName>
        <fullName evidence="3">N-acetylmuramic acid 6-phosphate lyase</fullName>
    </alternativeName>
</protein>
<comment type="function">
    <text evidence="3">Specifically catalyzes the cleavage of the D-lactyl ether substituent of MurNAc 6-phosphate, producing GlcNAc 6-phosphate and D-lactate.</text>
</comment>
<dbReference type="InterPro" id="IPR001347">
    <property type="entry name" value="SIS_dom"/>
</dbReference>
<dbReference type="NCBIfam" id="NF009222">
    <property type="entry name" value="PRK12570.1"/>
    <property type="match status" value="1"/>
</dbReference>
<comment type="subunit">
    <text evidence="3">Homodimer.</text>
</comment>
<comment type="similarity">
    <text evidence="3">Belongs to the GCKR-like family. MurNAc-6-P etherase subfamily.</text>
</comment>
<dbReference type="EMBL" id="BAAAUV010000023">
    <property type="protein sequence ID" value="GAA3232180.1"/>
    <property type="molecule type" value="Genomic_DNA"/>
</dbReference>
<dbReference type="InterPro" id="IPR005486">
    <property type="entry name" value="Glucokinase_regulatory_CS"/>
</dbReference>
<evidence type="ECO:0000313" key="6">
    <source>
        <dbReference type="Proteomes" id="UP001501237"/>
    </source>
</evidence>
<dbReference type="HAMAP" id="MF_00068">
    <property type="entry name" value="MurQ"/>
    <property type="match status" value="1"/>
</dbReference>
<comment type="miscellaneous">
    <text evidence="3">A lyase-type mechanism (elimination/hydration) is suggested for the cleavage of the lactyl ether bond of MurNAc 6-phosphate, with the formation of an alpha,beta-unsaturated aldehyde intermediate with (E)-stereochemistry, followed by the syn addition of water to give product.</text>
</comment>
<sequence length="311" mass="32475">MNDLPIDLPTERRNPRTLDVDELPTLEVLRRINAEDERVPAAVAEVLPQVAELAELAVEALRAGRRVHYFGAGTSGRLGFIDAAELPPTFGTPPEWVVAHHAGGSSALSSAIEGVEDDVELGAFDAAGIRAGDVAIGIAASGTTPYVVGALRHAASAGASTGLISANPTSWFGNEVDVHIGLDTGPEVISGSTRMKAGTATKMVLNAFSTTVMIRLGRTYSNLMVSVNALNSKLRRRLVRILVEATGLDARTCEHALADAGGDTRVALITLLADVTPQSAAHALEAAGGAVKEALTLLDDIRSQERYGLSS</sequence>
<dbReference type="NCBIfam" id="NF003915">
    <property type="entry name" value="PRK05441.1"/>
    <property type="match status" value="1"/>
</dbReference>